<dbReference type="PANTHER" id="PTHR43861:SF1">
    <property type="entry name" value="TRANS-ACONITATE 2-METHYLTRANSFERASE"/>
    <property type="match status" value="1"/>
</dbReference>
<dbReference type="SUPFAM" id="SSF53335">
    <property type="entry name" value="S-adenosyl-L-methionine-dependent methyltransferases"/>
    <property type="match status" value="1"/>
</dbReference>
<dbReference type="Proteomes" id="UP000281128">
    <property type="component" value="Unassembled WGS sequence"/>
</dbReference>
<organism evidence="1 2">
    <name type="scientific">Roseovarius spongiae</name>
    <dbReference type="NCBI Taxonomy" id="2320272"/>
    <lineage>
        <taxon>Bacteria</taxon>
        <taxon>Pseudomonadati</taxon>
        <taxon>Pseudomonadota</taxon>
        <taxon>Alphaproteobacteria</taxon>
        <taxon>Rhodobacterales</taxon>
        <taxon>Roseobacteraceae</taxon>
        <taxon>Roseovarius</taxon>
    </lineage>
</organism>
<dbReference type="OrthoDB" id="9804312at2"/>
<dbReference type="PANTHER" id="PTHR43861">
    <property type="entry name" value="TRANS-ACONITATE 2-METHYLTRANSFERASE-RELATED"/>
    <property type="match status" value="1"/>
</dbReference>
<dbReference type="Gene3D" id="3.40.50.150">
    <property type="entry name" value="Vaccinia Virus protein VP39"/>
    <property type="match status" value="1"/>
</dbReference>
<dbReference type="Pfam" id="PF13489">
    <property type="entry name" value="Methyltransf_23"/>
    <property type="match status" value="1"/>
</dbReference>
<keyword evidence="2" id="KW-1185">Reference proteome</keyword>
<protein>
    <submittedName>
        <fullName evidence="1">Methyltransferase domain-containing protein</fullName>
    </submittedName>
</protein>
<sequence>MSADDETLAVYGAKADDYAALFEADAETNRHLARFMAALPAGGRALDLGCGPGGAAAALADAGFRVDAIDAVAEMVAMAARHPGVTAWRARFDDIAGDALYDGIWANFSLLHAARADLPRHLAALRTALKPGGVFHIGMKTGRSERRDSLGRLYTYYTEAELRALLRDAGFVPGPGVTGRGKGLSGSDDPWVVILADG</sequence>
<dbReference type="InterPro" id="IPR029063">
    <property type="entry name" value="SAM-dependent_MTases_sf"/>
</dbReference>
<evidence type="ECO:0000313" key="2">
    <source>
        <dbReference type="Proteomes" id="UP000281128"/>
    </source>
</evidence>
<dbReference type="GO" id="GO:0008168">
    <property type="term" value="F:methyltransferase activity"/>
    <property type="evidence" value="ECO:0007669"/>
    <property type="project" value="UniProtKB-KW"/>
</dbReference>
<name>A0A3A8AT34_9RHOB</name>
<proteinExistence type="predicted"/>
<dbReference type="RefSeq" id="WP_121165382.1">
    <property type="nucleotide sequence ID" value="NZ_RAPE01000002.1"/>
</dbReference>
<dbReference type="GO" id="GO:0032259">
    <property type="term" value="P:methylation"/>
    <property type="evidence" value="ECO:0007669"/>
    <property type="project" value="UniProtKB-KW"/>
</dbReference>
<keyword evidence="1" id="KW-0489">Methyltransferase</keyword>
<evidence type="ECO:0000313" key="1">
    <source>
        <dbReference type="EMBL" id="RKF14674.1"/>
    </source>
</evidence>
<gene>
    <name evidence="1" type="ORF">D6850_07255</name>
</gene>
<keyword evidence="1" id="KW-0808">Transferase</keyword>
<dbReference type="AlphaFoldDB" id="A0A3A8AT34"/>
<accession>A0A3A8AT34</accession>
<reference evidence="1 2" key="1">
    <citation type="submission" date="2018-09" db="EMBL/GenBank/DDBJ databases">
        <title>Roseovarius spongiae sp. nov., isolated from a marine sponge.</title>
        <authorList>
            <person name="Zhuang L."/>
            <person name="Luo L."/>
        </authorList>
    </citation>
    <scope>NUCLEOTIDE SEQUENCE [LARGE SCALE GENOMIC DNA]</scope>
    <source>
        <strain evidence="1 2">HN-E21</strain>
    </source>
</reference>
<comment type="caution">
    <text evidence="1">The sequence shown here is derived from an EMBL/GenBank/DDBJ whole genome shotgun (WGS) entry which is preliminary data.</text>
</comment>
<dbReference type="EMBL" id="RAPE01000002">
    <property type="protein sequence ID" value="RKF14674.1"/>
    <property type="molecule type" value="Genomic_DNA"/>
</dbReference>